<gene>
    <name evidence="3" type="ORF">BYL167_LOCUS55368</name>
</gene>
<keyword evidence="2" id="KW-1133">Transmembrane helix</keyword>
<evidence type="ECO:0000313" key="3">
    <source>
        <dbReference type="EMBL" id="CAF4998197.1"/>
    </source>
</evidence>
<accession>A0A8S3DAE7</accession>
<name>A0A8S3DAE7_9BILA</name>
<protein>
    <submittedName>
        <fullName evidence="3">Uncharacterized protein</fullName>
    </submittedName>
</protein>
<dbReference type="EMBL" id="CAJOBH010205690">
    <property type="protein sequence ID" value="CAF4998197.1"/>
    <property type="molecule type" value="Genomic_DNA"/>
</dbReference>
<reference evidence="3" key="1">
    <citation type="submission" date="2021-02" db="EMBL/GenBank/DDBJ databases">
        <authorList>
            <person name="Nowell W R."/>
        </authorList>
    </citation>
    <scope>NUCLEOTIDE SEQUENCE</scope>
</reference>
<keyword evidence="2" id="KW-0472">Membrane</keyword>
<dbReference type="AlphaFoldDB" id="A0A8S3DAE7"/>
<sequence>VFLPFKFIDLFLPKTTSYNILFPSIWFCSILSFFIAKLSHKNIEIHFGNRFKSIKRYSFTVTFVILLLLQSVLILLPLTQSIQEQRKLSLNSTLIKQPGIKLTEKKLAEANTEANTPVKNLKSLKRELHDNQREKLSSINNDITKNQSSRSPNEKELFDSRGTNSELESNVEDGYSYSKGFVNQDKNTAEKLTIQARDKVALGKERSLLLQEQANYFVDTDDEFSLTVLEKLSQINQANI</sequence>
<comment type="caution">
    <text evidence="3">The sequence shown here is derived from an EMBL/GenBank/DDBJ whole genome shotgun (WGS) entry which is preliminary data.</text>
</comment>
<evidence type="ECO:0000256" key="1">
    <source>
        <dbReference type="SAM" id="MobiDB-lite"/>
    </source>
</evidence>
<feature type="region of interest" description="Disordered" evidence="1">
    <location>
        <begin position="135"/>
        <end position="171"/>
    </location>
</feature>
<evidence type="ECO:0000256" key="2">
    <source>
        <dbReference type="SAM" id="Phobius"/>
    </source>
</evidence>
<proteinExistence type="predicted"/>
<feature type="transmembrane region" description="Helical" evidence="2">
    <location>
        <begin position="20"/>
        <end position="36"/>
    </location>
</feature>
<evidence type="ECO:0000313" key="4">
    <source>
        <dbReference type="Proteomes" id="UP000681967"/>
    </source>
</evidence>
<feature type="compositionally biased region" description="Polar residues" evidence="1">
    <location>
        <begin position="137"/>
        <end position="151"/>
    </location>
</feature>
<organism evidence="3 4">
    <name type="scientific">Rotaria magnacalcarata</name>
    <dbReference type="NCBI Taxonomy" id="392030"/>
    <lineage>
        <taxon>Eukaryota</taxon>
        <taxon>Metazoa</taxon>
        <taxon>Spiralia</taxon>
        <taxon>Gnathifera</taxon>
        <taxon>Rotifera</taxon>
        <taxon>Eurotatoria</taxon>
        <taxon>Bdelloidea</taxon>
        <taxon>Philodinida</taxon>
        <taxon>Philodinidae</taxon>
        <taxon>Rotaria</taxon>
    </lineage>
</organism>
<dbReference type="Proteomes" id="UP000681967">
    <property type="component" value="Unassembled WGS sequence"/>
</dbReference>
<feature type="non-terminal residue" evidence="3">
    <location>
        <position position="1"/>
    </location>
</feature>
<feature type="transmembrane region" description="Helical" evidence="2">
    <location>
        <begin position="57"/>
        <end position="78"/>
    </location>
</feature>
<keyword evidence="2" id="KW-0812">Transmembrane</keyword>
<feature type="non-terminal residue" evidence="3">
    <location>
        <position position="240"/>
    </location>
</feature>